<keyword evidence="2" id="KW-0863">Zinc-finger</keyword>
<keyword evidence="6" id="KW-0804">Transcription</keyword>
<gene>
    <name evidence="12" type="ORF">Bpfe_023263</name>
</gene>
<evidence type="ECO:0000256" key="2">
    <source>
        <dbReference type="ARBA" id="ARBA00022771"/>
    </source>
</evidence>
<reference evidence="12" key="1">
    <citation type="journal article" date="2023" name="PLoS Negl. Trop. Dis.">
        <title>A genome sequence for Biomphalaria pfeifferi, the major vector snail for the human-infecting parasite Schistosoma mansoni.</title>
        <authorList>
            <person name="Bu L."/>
            <person name="Lu L."/>
            <person name="Laidemitt M.R."/>
            <person name="Zhang S.M."/>
            <person name="Mutuku M."/>
            <person name="Mkoji G."/>
            <person name="Steinauer M."/>
            <person name="Loker E.S."/>
        </authorList>
    </citation>
    <scope>NUCLEOTIDE SEQUENCE</scope>
    <source>
        <strain evidence="12">KasaAsao</strain>
    </source>
</reference>
<dbReference type="SUPFAM" id="SSF48508">
    <property type="entry name" value="Nuclear receptor ligand-binding domain"/>
    <property type="match status" value="1"/>
</dbReference>
<keyword evidence="1" id="KW-0479">Metal-binding</keyword>
<dbReference type="PROSITE" id="PS51030">
    <property type="entry name" value="NUCLEAR_REC_DBD_2"/>
    <property type="match status" value="1"/>
</dbReference>
<evidence type="ECO:0000259" key="10">
    <source>
        <dbReference type="PROSITE" id="PS51030"/>
    </source>
</evidence>
<feature type="region of interest" description="Disordered" evidence="9">
    <location>
        <begin position="54"/>
        <end position="73"/>
    </location>
</feature>
<dbReference type="AlphaFoldDB" id="A0AAD8B3A1"/>
<dbReference type="InterPro" id="IPR001628">
    <property type="entry name" value="Znf_hrmn_rcpt"/>
</dbReference>
<dbReference type="PANTHER" id="PTHR24083">
    <property type="entry name" value="NUCLEAR HORMONE RECEPTOR"/>
    <property type="match status" value="1"/>
</dbReference>
<dbReference type="GO" id="GO:0043565">
    <property type="term" value="F:sequence-specific DNA binding"/>
    <property type="evidence" value="ECO:0007669"/>
    <property type="project" value="InterPro"/>
</dbReference>
<dbReference type="GO" id="GO:0008270">
    <property type="term" value="F:zinc ion binding"/>
    <property type="evidence" value="ECO:0007669"/>
    <property type="project" value="UniProtKB-KW"/>
</dbReference>
<name>A0AAD8B3A1_BIOPF</name>
<feature type="domain" description="Nuclear receptor" evidence="10">
    <location>
        <begin position="1"/>
        <end position="57"/>
    </location>
</feature>
<evidence type="ECO:0000256" key="7">
    <source>
        <dbReference type="ARBA" id="ARBA00023170"/>
    </source>
</evidence>
<keyword evidence="4" id="KW-0805">Transcription regulation</keyword>
<evidence type="ECO:0000313" key="12">
    <source>
        <dbReference type="EMBL" id="KAK0047279.1"/>
    </source>
</evidence>
<dbReference type="Gene3D" id="3.30.50.10">
    <property type="entry name" value="Erythroid Transcription Factor GATA-1, subunit A"/>
    <property type="match status" value="1"/>
</dbReference>
<evidence type="ECO:0000256" key="8">
    <source>
        <dbReference type="ARBA" id="ARBA00023242"/>
    </source>
</evidence>
<reference evidence="12" key="2">
    <citation type="submission" date="2023-04" db="EMBL/GenBank/DDBJ databases">
        <authorList>
            <person name="Bu L."/>
            <person name="Lu L."/>
            <person name="Laidemitt M.R."/>
            <person name="Zhang S.M."/>
            <person name="Mutuku M."/>
            <person name="Mkoji G."/>
            <person name="Steinauer M."/>
            <person name="Loker E.S."/>
        </authorList>
    </citation>
    <scope>NUCLEOTIDE SEQUENCE</scope>
    <source>
        <strain evidence="12">KasaAsao</strain>
        <tissue evidence="12">Whole Snail</tissue>
    </source>
</reference>
<dbReference type="Pfam" id="PF00105">
    <property type="entry name" value="zf-C4"/>
    <property type="match status" value="1"/>
</dbReference>
<keyword evidence="13" id="KW-1185">Reference proteome</keyword>
<dbReference type="InterPro" id="IPR013088">
    <property type="entry name" value="Znf_NHR/GATA"/>
</dbReference>
<evidence type="ECO:0000256" key="9">
    <source>
        <dbReference type="SAM" id="MobiDB-lite"/>
    </source>
</evidence>
<keyword evidence="7 12" id="KW-0675">Receptor</keyword>
<sequence length="345" mass="38805">CSGFFKRSIHKNRAYTCKAQGPLKGRCPVDKTHRNQCRACRLNKCFQADMNKEAVQHERGPRKPKTKPGDLTGPLLVDTRCHSSQEHPIDLSLGVSAPCPLLPMAYQHEVSLPNQHVYPDSQMLMLSYVNRFSDIMRVQAPSAFSSPMSTPLVTSFHQDILQEVMVRLMFTVVTWVRHIPAFISLCSADQTLLIASAWKELFLLGLVQWGLPVEHLISREELATSSVDLDDCVTVCQMIARIRELSLDPTEVTCVKAIALFKPDVSGLADKSQIQGIQDQAQLMLNRHIQLTYPRQMIRFGRVLMLLSKMQTIHGSVVERLFFRGLLASSSIEKLVGNIVHGDFL</sequence>
<evidence type="ECO:0000256" key="4">
    <source>
        <dbReference type="ARBA" id="ARBA00023015"/>
    </source>
</evidence>
<dbReference type="InterPro" id="IPR001723">
    <property type="entry name" value="Nuclear_hrmn_rcpt"/>
</dbReference>
<dbReference type="PROSITE" id="PS51843">
    <property type="entry name" value="NR_LBD"/>
    <property type="match status" value="1"/>
</dbReference>
<dbReference type="Proteomes" id="UP001233172">
    <property type="component" value="Unassembled WGS sequence"/>
</dbReference>
<dbReference type="Gene3D" id="1.10.565.10">
    <property type="entry name" value="Retinoid X Receptor"/>
    <property type="match status" value="1"/>
</dbReference>
<evidence type="ECO:0000256" key="1">
    <source>
        <dbReference type="ARBA" id="ARBA00022723"/>
    </source>
</evidence>
<comment type="caution">
    <text evidence="12">The sequence shown here is derived from an EMBL/GenBank/DDBJ whole genome shotgun (WGS) entry which is preliminary data.</text>
</comment>
<accession>A0AAD8B3A1</accession>
<keyword evidence="5" id="KW-0238">DNA-binding</keyword>
<evidence type="ECO:0000313" key="13">
    <source>
        <dbReference type="Proteomes" id="UP001233172"/>
    </source>
</evidence>
<dbReference type="Pfam" id="PF00104">
    <property type="entry name" value="Hormone_recep"/>
    <property type="match status" value="1"/>
</dbReference>
<evidence type="ECO:0000256" key="3">
    <source>
        <dbReference type="ARBA" id="ARBA00022833"/>
    </source>
</evidence>
<dbReference type="InterPro" id="IPR050274">
    <property type="entry name" value="Nuclear_hormone_rcpt_NR2"/>
</dbReference>
<keyword evidence="3" id="KW-0862">Zinc</keyword>
<evidence type="ECO:0000256" key="5">
    <source>
        <dbReference type="ARBA" id="ARBA00023125"/>
    </source>
</evidence>
<evidence type="ECO:0000259" key="11">
    <source>
        <dbReference type="PROSITE" id="PS51843"/>
    </source>
</evidence>
<organism evidence="12 13">
    <name type="scientific">Biomphalaria pfeifferi</name>
    <name type="common">Bloodfluke planorb</name>
    <name type="synonym">Freshwater snail</name>
    <dbReference type="NCBI Taxonomy" id="112525"/>
    <lineage>
        <taxon>Eukaryota</taxon>
        <taxon>Metazoa</taxon>
        <taxon>Spiralia</taxon>
        <taxon>Lophotrochozoa</taxon>
        <taxon>Mollusca</taxon>
        <taxon>Gastropoda</taxon>
        <taxon>Heterobranchia</taxon>
        <taxon>Euthyneura</taxon>
        <taxon>Panpulmonata</taxon>
        <taxon>Hygrophila</taxon>
        <taxon>Lymnaeoidea</taxon>
        <taxon>Planorbidae</taxon>
        <taxon>Biomphalaria</taxon>
    </lineage>
</organism>
<dbReference type="SMART" id="SM00399">
    <property type="entry name" value="ZnF_C4"/>
    <property type="match status" value="1"/>
</dbReference>
<feature type="domain" description="NR LBD" evidence="11">
    <location>
        <begin position="120"/>
        <end position="343"/>
    </location>
</feature>
<dbReference type="InterPro" id="IPR000536">
    <property type="entry name" value="Nucl_hrmn_rcpt_lig-bd"/>
</dbReference>
<dbReference type="InterPro" id="IPR035500">
    <property type="entry name" value="NHR-like_dom_sf"/>
</dbReference>
<keyword evidence="8" id="KW-0539">Nucleus</keyword>
<evidence type="ECO:0000256" key="6">
    <source>
        <dbReference type="ARBA" id="ARBA00023163"/>
    </source>
</evidence>
<proteinExistence type="predicted"/>
<feature type="non-terminal residue" evidence="12">
    <location>
        <position position="1"/>
    </location>
</feature>
<dbReference type="EMBL" id="JASAOG010000153">
    <property type="protein sequence ID" value="KAK0047279.1"/>
    <property type="molecule type" value="Genomic_DNA"/>
</dbReference>
<protein>
    <submittedName>
        <fullName evidence="12">Nuclear receptor subfamily 2 group E member 1</fullName>
    </submittedName>
</protein>
<dbReference type="GO" id="GO:0003700">
    <property type="term" value="F:DNA-binding transcription factor activity"/>
    <property type="evidence" value="ECO:0007669"/>
    <property type="project" value="InterPro"/>
</dbReference>
<dbReference type="PRINTS" id="PR00398">
    <property type="entry name" value="STRDHORMONER"/>
</dbReference>
<dbReference type="SUPFAM" id="SSF57716">
    <property type="entry name" value="Glucocorticoid receptor-like (DNA-binding domain)"/>
    <property type="match status" value="1"/>
</dbReference>
<dbReference type="SMART" id="SM00430">
    <property type="entry name" value="HOLI"/>
    <property type="match status" value="1"/>
</dbReference>